<protein>
    <submittedName>
        <fullName evidence="5">Giant globin linker protein</fullName>
    </submittedName>
</protein>
<evidence type="ECO:0000259" key="4">
    <source>
        <dbReference type="Pfam" id="PF16915"/>
    </source>
</evidence>
<evidence type="ECO:0000256" key="3">
    <source>
        <dbReference type="SAM" id="SignalP"/>
    </source>
</evidence>
<dbReference type="InterPro" id="IPR031639">
    <property type="entry name" value="Eryth_link_C"/>
</dbReference>
<dbReference type="AlphaFoldDB" id="A0A7U1GJL6"/>
<dbReference type="SMART" id="SM00192">
    <property type="entry name" value="LDLa"/>
    <property type="match status" value="1"/>
</dbReference>
<feature type="domain" description="Annelid erythrocruorin linker subunit C-terminal" evidence="4">
    <location>
        <begin position="132"/>
        <end position="254"/>
    </location>
</feature>
<feature type="signal peptide" evidence="3">
    <location>
        <begin position="1"/>
        <end position="19"/>
    </location>
</feature>
<keyword evidence="3" id="KW-0732">Signal</keyword>
<dbReference type="CDD" id="cd00112">
    <property type="entry name" value="LDLa"/>
    <property type="match status" value="1"/>
</dbReference>
<dbReference type="InterPro" id="IPR023415">
    <property type="entry name" value="LDLR_class-A_CS"/>
</dbReference>
<dbReference type="Gene3D" id="2.40.128.620">
    <property type="match status" value="1"/>
</dbReference>
<keyword evidence="1" id="KW-1015">Disulfide bond</keyword>
<reference evidence="5" key="1">
    <citation type="journal article" date="2020" name="BMC Evol. Biol.">
        <title>Globins in the marine annelid Platynereis dumerilii shed new light on hemoglobin evolution in bilaterians.</title>
        <authorList>
            <person name="Song S."/>
            <person name="Starunov V."/>
            <person name="Bailly X."/>
            <person name="Ruta C."/>
            <person name="Kerner P."/>
            <person name="Cornelissen A.J.M."/>
            <person name="Balavoine G."/>
        </authorList>
    </citation>
    <scope>NUCLEOTIDE SEQUENCE</scope>
</reference>
<gene>
    <name evidence="5" type="primary">L2a</name>
</gene>
<dbReference type="Pfam" id="PF16915">
    <property type="entry name" value="Eryth_link_C"/>
    <property type="match status" value="1"/>
</dbReference>
<evidence type="ECO:0000256" key="2">
    <source>
        <dbReference type="PROSITE-ProRule" id="PRU00124"/>
    </source>
</evidence>
<comment type="caution">
    <text evidence="2">Lacks conserved residue(s) required for the propagation of feature annotation.</text>
</comment>
<dbReference type="CDD" id="cd11673">
    <property type="entry name" value="hemoglobin_linker_C"/>
    <property type="match status" value="1"/>
</dbReference>
<name>A0A7U1GJL6_PLADU</name>
<proteinExistence type="evidence at transcript level"/>
<feature type="chain" id="PRO_5031544523" evidence="3">
    <location>
        <begin position="20"/>
        <end position="257"/>
    </location>
</feature>
<dbReference type="SUPFAM" id="SSF141480">
    <property type="entry name" value="Extracellular hemoglobin linker subunit, receptor domain"/>
    <property type="match status" value="1"/>
</dbReference>
<dbReference type="InterPro" id="IPR036153">
    <property type="entry name" value="Eryth_link_C_sf"/>
</dbReference>
<sequence length="257" mass="28411">MSALWLLLGAAALCAIASADHHADCSCPGGRQWGSVAAKTDAQEARINRLAGKVEAVAEKLRKGKKRVKNFLEEFQELEYRVNEIEGNGCETRHFQCGGDFPYCISDLLCCDGSNDCPNGADENNATTCHIPIPAGTVLIGHLNTDHDFCTKRKPTEIDLIITSIVRPEYLKSRLLVKANLRLKFFAEGAEQEDVLPVKGYYNFCNHQLVILPPESDRLGLVCNFRAGNDHRCLAAIVHEASLTHCGDDFIFVKEEH</sequence>
<dbReference type="InterPro" id="IPR002172">
    <property type="entry name" value="LDrepeatLR_classA_rpt"/>
</dbReference>
<organism evidence="5">
    <name type="scientific">Platynereis dumerilii</name>
    <name type="common">Dumeril's clam worm</name>
    <dbReference type="NCBI Taxonomy" id="6359"/>
    <lineage>
        <taxon>Eukaryota</taxon>
        <taxon>Metazoa</taxon>
        <taxon>Spiralia</taxon>
        <taxon>Lophotrochozoa</taxon>
        <taxon>Annelida</taxon>
        <taxon>Polychaeta</taxon>
        <taxon>Errantia</taxon>
        <taxon>Phyllodocida</taxon>
        <taxon>Nereididae</taxon>
        <taxon>Platynereis</taxon>
    </lineage>
</organism>
<dbReference type="InterPro" id="IPR036055">
    <property type="entry name" value="LDL_receptor-like_sf"/>
</dbReference>
<evidence type="ECO:0000313" key="5">
    <source>
        <dbReference type="EMBL" id="QQZ02316.1"/>
    </source>
</evidence>
<dbReference type="PROSITE" id="PS50068">
    <property type="entry name" value="LDLRA_2"/>
    <property type="match status" value="1"/>
</dbReference>
<dbReference type="Pfam" id="PF00057">
    <property type="entry name" value="Ldl_recept_a"/>
    <property type="match status" value="1"/>
</dbReference>
<accession>A0A7U1GJL6</accession>
<evidence type="ECO:0000256" key="1">
    <source>
        <dbReference type="ARBA" id="ARBA00023157"/>
    </source>
</evidence>
<dbReference type="EMBL" id="MW075675">
    <property type="protein sequence ID" value="QQZ02316.1"/>
    <property type="molecule type" value="mRNA"/>
</dbReference>
<dbReference type="PROSITE" id="PS01209">
    <property type="entry name" value="LDLRA_1"/>
    <property type="match status" value="1"/>
</dbReference>
<dbReference type="SUPFAM" id="SSF57424">
    <property type="entry name" value="LDL receptor-like module"/>
    <property type="match status" value="1"/>
</dbReference>